<evidence type="ECO:0000256" key="3">
    <source>
        <dbReference type="ARBA" id="ARBA00022827"/>
    </source>
</evidence>
<dbReference type="PANTHER" id="PTHR43004">
    <property type="entry name" value="TRK SYSTEM POTASSIUM UPTAKE PROTEIN"/>
    <property type="match status" value="1"/>
</dbReference>
<dbReference type="RefSeq" id="WP_270147324.1">
    <property type="nucleotide sequence ID" value="NZ_CP115450.1"/>
</dbReference>
<evidence type="ECO:0000256" key="1">
    <source>
        <dbReference type="ARBA" id="ARBA00001974"/>
    </source>
</evidence>
<reference evidence="6" key="1">
    <citation type="submission" date="2022-12" db="EMBL/GenBank/DDBJ databases">
        <authorList>
            <person name="Mo P."/>
        </authorList>
    </citation>
    <scope>NUCLEOTIDE SEQUENCE [LARGE SCALE GENOMIC DNA]</scope>
    <source>
        <strain evidence="6">HUAS 3-15</strain>
    </source>
</reference>
<evidence type="ECO:0000259" key="4">
    <source>
        <dbReference type="Pfam" id="PF01494"/>
    </source>
</evidence>
<dbReference type="Gene3D" id="3.50.50.60">
    <property type="entry name" value="FAD/NAD(P)-binding domain"/>
    <property type="match status" value="1"/>
</dbReference>
<dbReference type="Gene3D" id="3.30.9.10">
    <property type="entry name" value="D-Amino Acid Oxidase, subunit A, domain 2"/>
    <property type="match status" value="1"/>
</dbReference>
<keyword evidence="6" id="KW-1185">Reference proteome</keyword>
<dbReference type="SUPFAM" id="SSF51905">
    <property type="entry name" value="FAD/NAD(P)-binding domain"/>
    <property type="match status" value="1"/>
</dbReference>
<dbReference type="InterPro" id="IPR036188">
    <property type="entry name" value="FAD/NAD-bd_sf"/>
</dbReference>
<sequence>MPSSDIDAPDNGTPATEALDTDVLVVGGSTVGLFTALFLARAGVRTLVAERHPAPLAHPRAMGIGPRTVELLHTAGIADAVDAECMDMRGGDLQMFATPTLAEADLETLSAQAPPRTDAFRDVTPRHLRGTCPQGRLDKVITAAARDAGARIEFGTEMVAFAQDDARVTARLTGPDGLVEVRARYLVAADGARSGVRESLGIGTSGPGVIGDPLISVLFHADLSEFTGGRPFTVCDITTPEAAGGLLPVDGDREWIYAFRYPRDAGLTPDDFTPQRCADRIRAAVGRDDLPLEVVSILPWQVRGALADRFRDGRVFLAGDAAHVIPPVGAFGMNTGAADAHNLAWKLACVLGGQAGDALLDSYEHERRPVAATALEQSMLRLEDPSLHWQTGEQGRRHRASAGALNAPVIHLGYRYDSGAVIGPVAPLPSTEEVEPDLDGSPGSRLPHHWLAPGGRRRSTLDLVDYRFTLLAGPDGAAWLKAAAEVASRLDVPVDAHLVEAAVESVPSWAAAVGIEDGGALLVRPDGFVGWRTRVPAGDPEAELADVLTALLDRARAPRGSGRPA</sequence>
<proteinExistence type="predicted"/>
<evidence type="ECO:0000313" key="6">
    <source>
        <dbReference type="Proteomes" id="UP001212821"/>
    </source>
</evidence>
<protein>
    <submittedName>
        <fullName evidence="5">FAD-dependent monooxygenase</fullName>
    </submittedName>
</protein>
<dbReference type="EMBL" id="CP115450">
    <property type="protein sequence ID" value="WBP89160.1"/>
    <property type="molecule type" value="Genomic_DNA"/>
</dbReference>
<dbReference type="Pfam" id="PF01494">
    <property type="entry name" value="FAD_binding_3"/>
    <property type="match status" value="1"/>
</dbReference>
<dbReference type="Pfam" id="PF21274">
    <property type="entry name" value="Rng_hyd_C"/>
    <property type="match status" value="1"/>
</dbReference>
<keyword evidence="3" id="KW-0274">FAD</keyword>
<dbReference type="PANTHER" id="PTHR43004:SF19">
    <property type="entry name" value="BINDING MONOOXYGENASE, PUTATIVE (JCVI)-RELATED"/>
    <property type="match status" value="1"/>
</dbReference>
<comment type="cofactor">
    <cofactor evidence="1">
        <name>FAD</name>
        <dbReference type="ChEBI" id="CHEBI:57692"/>
    </cofactor>
</comment>
<organism evidence="5 6">
    <name type="scientific">Kitasatospora cathayae</name>
    <dbReference type="NCBI Taxonomy" id="3004092"/>
    <lineage>
        <taxon>Bacteria</taxon>
        <taxon>Bacillati</taxon>
        <taxon>Actinomycetota</taxon>
        <taxon>Actinomycetes</taxon>
        <taxon>Kitasatosporales</taxon>
        <taxon>Streptomycetaceae</taxon>
        <taxon>Kitasatospora</taxon>
    </lineage>
</organism>
<dbReference type="InterPro" id="IPR002938">
    <property type="entry name" value="FAD-bd"/>
</dbReference>
<keyword evidence="5" id="KW-0503">Monooxygenase</keyword>
<dbReference type="PRINTS" id="PR00420">
    <property type="entry name" value="RNGMNOXGNASE"/>
</dbReference>
<keyword evidence="5" id="KW-0560">Oxidoreductase</keyword>
<dbReference type="Proteomes" id="UP001212821">
    <property type="component" value="Chromosome"/>
</dbReference>
<evidence type="ECO:0000313" key="5">
    <source>
        <dbReference type="EMBL" id="WBP89160.1"/>
    </source>
</evidence>
<dbReference type="GO" id="GO:0004497">
    <property type="term" value="F:monooxygenase activity"/>
    <property type="evidence" value="ECO:0007669"/>
    <property type="project" value="UniProtKB-KW"/>
</dbReference>
<dbReference type="InterPro" id="IPR050641">
    <property type="entry name" value="RIFMO-like"/>
</dbReference>
<name>A0ABY7Q8V0_9ACTN</name>
<accession>A0ABY7Q8V0</accession>
<keyword evidence="2" id="KW-0285">Flavoprotein</keyword>
<feature type="domain" description="FAD-binding" evidence="4">
    <location>
        <begin position="20"/>
        <end position="377"/>
    </location>
</feature>
<evidence type="ECO:0000256" key="2">
    <source>
        <dbReference type="ARBA" id="ARBA00022630"/>
    </source>
</evidence>
<dbReference type="Gene3D" id="3.40.30.120">
    <property type="match status" value="1"/>
</dbReference>
<gene>
    <name evidence="5" type="ORF">O1G21_27170</name>
</gene>